<name>A0A8M9P584_DANRE</name>
<dbReference type="InterPro" id="IPR003877">
    <property type="entry name" value="SPRY_dom"/>
</dbReference>
<protein>
    <submittedName>
        <fullName evidence="6">SPRY domain-containing SOCS box protein 2</fullName>
    </submittedName>
</protein>
<dbReference type="PROSITE" id="PS50188">
    <property type="entry name" value="B302_SPRY"/>
    <property type="match status" value="1"/>
</dbReference>
<dbReference type="SUPFAM" id="SSF49899">
    <property type="entry name" value="Concanavalin A-like lectins/glucanases"/>
    <property type="match status" value="1"/>
</dbReference>
<dbReference type="Gene3D" id="2.60.120.920">
    <property type="match status" value="1"/>
</dbReference>
<reference evidence="6" key="1">
    <citation type="submission" date="2025-08" db="UniProtKB">
        <authorList>
            <consortium name="RefSeq"/>
        </authorList>
    </citation>
    <scope>IDENTIFICATION</scope>
    <source>
        <strain evidence="6">Tuebingen</strain>
        <tissue evidence="6">Fibroblasts and whole tissue</tissue>
    </source>
</reference>
<evidence type="ECO:0000313" key="7">
    <source>
        <dbReference type="ZFIN" id="ZDB-GENE-110411-227"/>
    </source>
</evidence>
<dbReference type="GO" id="GO:0043161">
    <property type="term" value="P:proteasome-mediated ubiquitin-dependent protein catabolic process"/>
    <property type="evidence" value="ECO:0000318"/>
    <property type="project" value="GO_Central"/>
</dbReference>
<dbReference type="InterPro" id="IPR013320">
    <property type="entry name" value="ConA-like_dom_sf"/>
</dbReference>
<dbReference type="ZFIN" id="ZDB-GENE-110411-227">
    <property type="gene designation" value="si:ch1073-228j22.2"/>
</dbReference>
<gene>
    <name evidence="6 7" type="primary">si:ch1073-228j22.2</name>
</gene>
<organism evidence="5 6">
    <name type="scientific">Danio rerio</name>
    <name type="common">Zebrafish</name>
    <name type="synonym">Brachydanio rerio</name>
    <dbReference type="NCBI Taxonomy" id="7955"/>
    <lineage>
        <taxon>Eukaryota</taxon>
        <taxon>Metazoa</taxon>
        <taxon>Chordata</taxon>
        <taxon>Craniata</taxon>
        <taxon>Vertebrata</taxon>
        <taxon>Euteleostomi</taxon>
        <taxon>Actinopterygii</taxon>
        <taxon>Neopterygii</taxon>
        <taxon>Teleostei</taxon>
        <taxon>Ostariophysi</taxon>
        <taxon>Cypriniformes</taxon>
        <taxon>Danionidae</taxon>
        <taxon>Danioninae</taxon>
        <taxon>Danio</taxon>
    </lineage>
</organism>
<evidence type="ECO:0000313" key="6">
    <source>
        <dbReference type="RefSeq" id="XP_021325532.3"/>
    </source>
</evidence>
<evidence type="ECO:0000256" key="1">
    <source>
        <dbReference type="ARBA" id="ARBA00004496"/>
    </source>
</evidence>
<dbReference type="PANTHER" id="PTHR12245:SF15">
    <property type="entry name" value="SPRY DOMAIN-CONTAINING SOCS BOX PROTEIN 2-LIKE ISOFORM X1"/>
    <property type="match status" value="1"/>
</dbReference>
<dbReference type="GO" id="GO:0016567">
    <property type="term" value="P:protein ubiquitination"/>
    <property type="evidence" value="ECO:0007669"/>
    <property type="project" value="UniProtKB-ARBA"/>
</dbReference>
<sequence length="314" mass="34022">MRDQQTDGADSARALTEVDHLVRFLRSDWMGLTLCCWLRDGLPKNPNQSSSAFTPFSVTPPIRLAVLLDTPPVAPGNPRSQWSPTHLSPNLQRCVSGVRVHRGHVEQSSDAARAAVGTSTGLHIWEVKWEGQQRGSHALLGVSTHKSPLQASGYKALIGGDSCSWGWELSTNQLWHDGKEGRSYPGGGATGVLSVPDCVLLVVDADAGTLGYVVDDCYLGVAFQDLPKGVELFPAVSCVWGGAEICIRYLSGTTRDAPALQALSRLSARRALRLHGTQNHTHSLPSALQRLLLDTHTHHRDTPEHAQTQMLLVT</sequence>
<dbReference type="InterPro" id="IPR043136">
    <property type="entry name" value="B30.2/SPRY_sf"/>
</dbReference>
<keyword evidence="4" id="KW-0833">Ubl conjugation pathway</keyword>
<dbReference type="Proteomes" id="UP000000437">
    <property type="component" value="Chromosome 23"/>
</dbReference>
<evidence type="ECO:0000256" key="2">
    <source>
        <dbReference type="ARBA" id="ARBA00010910"/>
    </source>
</evidence>
<dbReference type="GO" id="GO:0019005">
    <property type="term" value="C:SCF ubiquitin ligase complex"/>
    <property type="evidence" value="ECO:0000318"/>
    <property type="project" value="GO_Central"/>
</dbReference>
<keyword evidence="3" id="KW-0963">Cytoplasm</keyword>
<dbReference type="AlphaFoldDB" id="A0A8M9P584"/>
<proteinExistence type="inferred from homology"/>
<dbReference type="InterPro" id="IPR050672">
    <property type="entry name" value="FBXO45-Fsn/SPSB_families"/>
</dbReference>
<evidence type="ECO:0000256" key="3">
    <source>
        <dbReference type="ARBA" id="ARBA00022490"/>
    </source>
</evidence>
<dbReference type="InterPro" id="IPR001870">
    <property type="entry name" value="B30.2/SPRY"/>
</dbReference>
<dbReference type="SMART" id="SM00449">
    <property type="entry name" value="SPRY"/>
    <property type="match status" value="1"/>
</dbReference>
<dbReference type="FunFam" id="2.60.120.920:FF:000048">
    <property type="entry name" value="SPRY domain-containing SOCS box protein 2"/>
    <property type="match status" value="1"/>
</dbReference>
<dbReference type="RefSeq" id="XP_021325532.3">
    <property type="nucleotide sequence ID" value="XM_021469857.3"/>
</dbReference>
<comment type="similarity">
    <text evidence="2">Belongs to the SPSB family.</text>
</comment>
<keyword evidence="5" id="KW-1185">Reference proteome</keyword>
<dbReference type="PANTHER" id="PTHR12245">
    <property type="entry name" value="SPRY DOMAIN CONTAINING SOCS BOX PROTEIN"/>
    <property type="match status" value="1"/>
</dbReference>
<dbReference type="Pfam" id="PF00622">
    <property type="entry name" value="SPRY"/>
    <property type="match status" value="1"/>
</dbReference>
<evidence type="ECO:0000256" key="4">
    <source>
        <dbReference type="ARBA" id="ARBA00022786"/>
    </source>
</evidence>
<dbReference type="GO" id="GO:0005737">
    <property type="term" value="C:cytoplasm"/>
    <property type="evidence" value="ECO:0007669"/>
    <property type="project" value="UniProtKB-SubCell"/>
</dbReference>
<dbReference type="KEGG" id="dre:100334514"/>
<accession>A0A8M9P584</accession>
<evidence type="ECO:0000313" key="5">
    <source>
        <dbReference type="Proteomes" id="UP000000437"/>
    </source>
</evidence>
<dbReference type="AGR" id="ZFIN:ZDB-GENE-110411-227"/>
<dbReference type="OrthoDB" id="8902058at2759"/>
<comment type="subcellular location">
    <subcellularLocation>
        <location evidence="1">Cytoplasm</location>
    </subcellularLocation>
</comment>